<reference evidence="3 4" key="1">
    <citation type="submission" date="2021-06" db="EMBL/GenBank/DDBJ databases">
        <title>Caerostris extrusa draft genome.</title>
        <authorList>
            <person name="Kono N."/>
            <person name="Arakawa K."/>
        </authorList>
    </citation>
    <scope>NUCLEOTIDE SEQUENCE [LARGE SCALE GENOMIC DNA]</scope>
</reference>
<feature type="compositionally biased region" description="Basic and acidic residues" evidence="1">
    <location>
        <begin position="237"/>
        <end position="254"/>
    </location>
</feature>
<feature type="signal peptide" evidence="2">
    <location>
        <begin position="1"/>
        <end position="23"/>
    </location>
</feature>
<protein>
    <submittedName>
        <fullName evidence="3">Uncharacterized protein</fullName>
    </submittedName>
</protein>
<dbReference type="EMBL" id="BPLR01002338">
    <property type="protein sequence ID" value="GIX72681.1"/>
    <property type="molecule type" value="Genomic_DNA"/>
</dbReference>
<feature type="region of interest" description="Disordered" evidence="1">
    <location>
        <begin position="227"/>
        <end position="254"/>
    </location>
</feature>
<dbReference type="AlphaFoldDB" id="A0AAV4MKY9"/>
<feature type="chain" id="PRO_5043719259" evidence="2">
    <location>
        <begin position="24"/>
        <end position="285"/>
    </location>
</feature>
<proteinExistence type="predicted"/>
<evidence type="ECO:0000256" key="1">
    <source>
        <dbReference type="SAM" id="MobiDB-lite"/>
    </source>
</evidence>
<evidence type="ECO:0000313" key="3">
    <source>
        <dbReference type="EMBL" id="GIX72681.1"/>
    </source>
</evidence>
<keyword evidence="2" id="KW-0732">Signal</keyword>
<keyword evidence="4" id="KW-1185">Reference proteome</keyword>
<evidence type="ECO:0000256" key="2">
    <source>
        <dbReference type="SAM" id="SignalP"/>
    </source>
</evidence>
<comment type="caution">
    <text evidence="3">The sequence shown here is derived from an EMBL/GenBank/DDBJ whole genome shotgun (WGS) entry which is preliminary data.</text>
</comment>
<evidence type="ECO:0000313" key="4">
    <source>
        <dbReference type="Proteomes" id="UP001054945"/>
    </source>
</evidence>
<accession>A0AAV4MKY9</accession>
<gene>
    <name evidence="3" type="ORF">CEXT_695281</name>
</gene>
<dbReference type="Proteomes" id="UP001054945">
    <property type="component" value="Unassembled WGS sequence"/>
</dbReference>
<sequence length="285" mass="32191">MTLFDNLVFFRLGFLLMLSKSSSNDGGDSIFSFSPTSSLDDVLGASFSTKTSFSTDQIISRIFKYRFEIRTIKPNPSSHVCTETRQYKSVKQHIFCIDFEKLKNENSPSTGISSREREREKKGTGLLEQLGLRVIPEITEVCGCHVSAAELLSQINYLQHRFPLLQPDWHAPRTERSPECQFRQLNGSGMLWWSHPCLQAGVFWKNPTKEVRGGSINDSHLMTPRLESVKNAPASQEARREKEEKSSAKNKEGVCVGEEARGDEMSCLVPRSFSPVIRIQLNPLS</sequence>
<name>A0AAV4MKY9_CAEEX</name>
<organism evidence="3 4">
    <name type="scientific">Caerostris extrusa</name>
    <name type="common">Bark spider</name>
    <name type="synonym">Caerostris bankana</name>
    <dbReference type="NCBI Taxonomy" id="172846"/>
    <lineage>
        <taxon>Eukaryota</taxon>
        <taxon>Metazoa</taxon>
        <taxon>Ecdysozoa</taxon>
        <taxon>Arthropoda</taxon>
        <taxon>Chelicerata</taxon>
        <taxon>Arachnida</taxon>
        <taxon>Araneae</taxon>
        <taxon>Araneomorphae</taxon>
        <taxon>Entelegynae</taxon>
        <taxon>Araneoidea</taxon>
        <taxon>Araneidae</taxon>
        <taxon>Caerostris</taxon>
    </lineage>
</organism>